<dbReference type="GO" id="GO:0016829">
    <property type="term" value="F:lyase activity"/>
    <property type="evidence" value="ECO:0007669"/>
    <property type="project" value="UniProtKB-KW"/>
</dbReference>
<dbReference type="Gene3D" id="2.30.130.110">
    <property type="match status" value="1"/>
</dbReference>
<dbReference type="InterPro" id="IPR052172">
    <property type="entry name" value="UxaA_altronate/galactarate_dh"/>
</dbReference>
<dbReference type="InterPro" id="IPR048332">
    <property type="entry name" value="GD_AH_C"/>
</dbReference>
<dbReference type="CDD" id="cd11613">
    <property type="entry name" value="SAF_AH_GD"/>
    <property type="match status" value="1"/>
</dbReference>
<dbReference type="AlphaFoldDB" id="A0A4R5EZJ0"/>
<evidence type="ECO:0000256" key="1">
    <source>
        <dbReference type="ARBA" id="ARBA00010986"/>
    </source>
</evidence>
<dbReference type="Pfam" id="PF08666">
    <property type="entry name" value="SAF"/>
    <property type="match status" value="1"/>
</dbReference>
<reference evidence="4 5" key="1">
    <citation type="submission" date="2019-03" db="EMBL/GenBank/DDBJ databases">
        <authorList>
            <person name="Zhang S."/>
        </authorList>
    </citation>
    <scope>NUCLEOTIDE SEQUENCE [LARGE SCALE GENOMIC DNA]</scope>
    <source>
        <strain evidence="4 5">S4J41</strain>
    </source>
</reference>
<keyword evidence="5" id="KW-1185">Reference proteome</keyword>
<evidence type="ECO:0000313" key="4">
    <source>
        <dbReference type="EMBL" id="TDE40290.1"/>
    </source>
</evidence>
<dbReference type="InterPro" id="IPR007392">
    <property type="entry name" value="GD_AH_second"/>
</dbReference>
<keyword evidence="2" id="KW-0456">Lyase</keyword>
<feature type="domain" description="SAF" evidence="3">
    <location>
        <begin position="13"/>
        <end position="82"/>
    </location>
</feature>
<dbReference type="InterPro" id="IPR013974">
    <property type="entry name" value="SAF"/>
</dbReference>
<comment type="similarity">
    <text evidence="1">Belongs to the UxaA family.</text>
</comment>
<dbReference type="Pfam" id="PF20629">
    <property type="entry name" value="GD_AH_C"/>
    <property type="match status" value="1"/>
</dbReference>
<dbReference type="Proteomes" id="UP000294662">
    <property type="component" value="Unassembled WGS sequence"/>
</dbReference>
<comment type="caution">
    <text evidence="4">The sequence shown here is derived from an EMBL/GenBank/DDBJ whole genome shotgun (WGS) entry which is preliminary data.</text>
</comment>
<dbReference type="OrthoDB" id="9804574at2"/>
<dbReference type="SMART" id="SM00858">
    <property type="entry name" value="SAF"/>
    <property type="match status" value="1"/>
</dbReference>
<protein>
    <submittedName>
        <fullName evidence="4">Altronate dehydratase</fullName>
    </submittedName>
</protein>
<dbReference type="PANTHER" id="PTHR30536">
    <property type="entry name" value="ALTRONATE/GALACTARATE DEHYDRATASE"/>
    <property type="match status" value="1"/>
</dbReference>
<accession>A0A4R5EZJ0</accession>
<evidence type="ECO:0000256" key="2">
    <source>
        <dbReference type="ARBA" id="ARBA00023239"/>
    </source>
</evidence>
<gene>
    <name evidence="4" type="ORF">E1B25_04885</name>
</gene>
<dbReference type="RefSeq" id="WP_132827548.1">
    <property type="nucleotide sequence ID" value="NZ_SMFP01000002.1"/>
</dbReference>
<name>A0A4R5EZJ0_9RHOB</name>
<evidence type="ECO:0000259" key="3">
    <source>
        <dbReference type="SMART" id="SM00858"/>
    </source>
</evidence>
<dbReference type="Pfam" id="PF04295">
    <property type="entry name" value="GD_AH_second"/>
    <property type="match status" value="1"/>
</dbReference>
<dbReference type="PANTHER" id="PTHR30536:SF5">
    <property type="entry name" value="ALTRONATE DEHYDRATASE"/>
    <property type="match status" value="1"/>
</dbReference>
<proteinExistence type="inferred from homology"/>
<dbReference type="InterPro" id="IPR044144">
    <property type="entry name" value="SAF_UxaA/GarD"/>
</dbReference>
<sequence length="508" mass="54389">MSDKIALQLHDTDNVLIVLSNIEHGKQLTPFDLLSNGLIPRGHKAALTAMKPGDTVRKYGQIIGIATQDIAPGEHVHTQNVKMAQFDRDHAYGQHATPTEMVPEAQRATFQGYRRPDGTVGTRNYVGIITSVNCSASAARLLAREAAKRGLLAKYPNVDGIVPIVHGAGCCIGTDDEAFYKLQRTIWGFATHANFASVLMLGLGCEANQIPLMLEVYGNPPPEKFRYHTLQAEGGTRKTVELGLQWLEQALEYANTARRETVPASELTVALQCGGSDGYSGITSNPALGHAVDLLVRNGGTAALAETPEIYGAEHLLTNRAASPEVGQKLVGLLEWWEVYAAKHGSEMNNNPTPGNKAGGLTTILEKSLGAVAKAGSTNLNGVYKYSEKITAKGLVFVDSPGYDPVSITGEVASGCNMVCFTTGRGSCYGNKPAPSIKIASNTPMYQRMQEDMDLNCGTIADGTETVAEAGARIFQEMLEVASGKRTVSEALDVGDAEFAPWQTYAQM</sequence>
<organism evidence="4 5">
    <name type="scientific">Antarcticimicrobium sediminis</name>
    <dbReference type="NCBI Taxonomy" id="2546227"/>
    <lineage>
        <taxon>Bacteria</taxon>
        <taxon>Pseudomonadati</taxon>
        <taxon>Pseudomonadota</taxon>
        <taxon>Alphaproteobacteria</taxon>
        <taxon>Rhodobacterales</taxon>
        <taxon>Paracoccaceae</taxon>
        <taxon>Antarcticimicrobium</taxon>
    </lineage>
</organism>
<dbReference type="EMBL" id="SMFP01000002">
    <property type="protein sequence ID" value="TDE40290.1"/>
    <property type="molecule type" value="Genomic_DNA"/>
</dbReference>
<dbReference type="GO" id="GO:0019698">
    <property type="term" value="P:D-galacturonate catabolic process"/>
    <property type="evidence" value="ECO:0007669"/>
    <property type="project" value="TreeGrafter"/>
</dbReference>
<evidence type="ECO:0000313" key="5">
    <source>
        <dbReference type="Proteomes" id="UP000294662"/>
    </source>
</evidence>